<dbReference type="PANTHER" id="PTHR13109">
    <property type="entry name" value="NEUROCHONDRIN"/>
    <property type="match status" value="1"/>
</dbReference>
<gene>
    <name evidence="2" type="ORF">DFQ27_007135</name>
</gene>
<dbReference type="InterPro" id="IPR008709">
    <property type="entry name" value="Neurochondrin"/>
</dbReference>
<reference evidence="2" key="1">
    <citation type="journal article" date="2020" name="Fungal Divers.">
        <title>Resolving the Mortierellaceae phylogeny through synthesis of multi-gene phylogenetics and phylogenomics.</title>
        <authorList>
            <person name="Vandepol N."/>
            <person name="Liber J."/>
            <person name="Desiro A."/>
            <person name="Na H."/>
            <person name="Kennedy M."/>
            <person name="Barry K."/>
            <person name="Grigoriev I.V."/>
            <person name="Miller A.N."/>
            <person name="O'Donnell K."/>
            <person name="Stajich J.E."/>
            <person name="Bonito G."/>
        </authorList>
    </citation>
    <scope>NUCLEOTIDE SEQUENCE</scope>
    <source>
        <strain evidence="2">BC1065</strain>
    </source>
</reference>
<evidence type="ECO:0000313" key="2">
    <source>
        <dbReference type="EMBL" id="KAG0268284.1"/>
    </source>
</evidence>
<dbReference type="PANTHER" id="PTHR13109:SF7">
    <property type="entry name" value="NEUROCHONDRIN"/>
    <property type="match status" value="1"/>
</dbReference>
<evidence type="ECO:0000313" key="3">
    <source>
        <dbReference type="Proteomes" id="UP000807716"/>
    </source>
</evidence>
<dbReference type="Pfam" id="PF05536">
    <property type="entry name" value="Neurochondrin"/>
    <property type="match status" value="2"/>
</dbReference>
<dbReference type="SUPFAM" id="SSF48371">
    <property type="entry name" value="ARM repeat"/>
    <property type="match status" value="1"/>
</dbReference>
<organism evidence="2 3">
    <name type="scientific">Actinomortierella ambigua</name>
    <dbReference type="NCBI Taxonomy" id="1343610"/>
    <lineage>
        <taxon>Eukaryota</taxon>
        <taxon>Fungi</taxon>
        <taxon>Fungi incertae sedis</taxon>
        <taxon>Mucoromycota</taxon>
        <taxon>Mortierellomycotina</taxon>
        <taxon>Mortierellomycetes</taxon>
        <taxon>Mortierellales</taxon>
        <taxon>Mortierellaceae</taxon>
        <taxon>Actinomortierella</taxon>
    </lineage>
</organism>
<dbReference type="OrthoDB" id="8962942at2759"/>
<evidence type="ECO:0000256" key="1">
    <source>
        <dbReference type="SAM" id="MobiDB-lite"/>
    </source>
</evidence>
<comment type="caution">
    <text evidence="2">The sequence shown here is derived from an EMBL/GenBank/DDBJ whole genome shotgun (WGS) entry which is preliminary data.</text>
</comment>
<evidence type="ECO:0008006" key="4">
    <source>
        <dbReference type="Google" id="ProtNLM"/>
    </source>
</evidence>
<dbReference type="AlphaFoldDB" id="A0A9P6UBV1"/>
<dbReference type="Proteomes" id="UP000807716">
    <property type="component" value="Unassembled WGS sequence"/>
</dbReference>
<proteinExistence type="predicted"/>
<sequence length="455" mass="51566">MSQSHSTTAEMDLEKCLELIRPGTSHEEKFVGLILMSKLLDDSEPETVRLFFDNMDHQFLDRMLKITTDQLPEGCGVDVQTVKAIAVNILTCFASNWELLTRKEFKDHLPALLTLISAKNDGDNTHNILRILLKISTYPQVSMVLTNPDYQRVVVSYILETMSNGEDETHRDARLVCQRTFLIIQEGYKQNAQAVTDITRHFWPTILTLLSKPFSQPTEPHKPEILQLLIDTLSFVPDPLLKHQVETYPSESRAWVRNLKSGLIQLLSTRQEVRVLMDELGQGLDGGASDSTNASRDDNKQDTSKSSSSEETDRSLEKTREEKVLPLAYGILETTIAYLIQVADTEDFGLFDATAILKLQEALQATFIAILDYLRDVQAHVTSPKDLVQNMIFLASLRILSVWLMEDDSLHAQATVLPATIDAMIRFCKTTTKYKSLVRILQPIMDQFHDLELVE</sequence>
<keyword evidence="3" id="KW-1185">Reference proteome</keyword>
<feature type="region of interest" description="Disordered" evidence="1">
    <location>
        <begin position="284"/>
        <end position="318"/>
    </location>
</feature>
<protein>
    <recommendedName>
        <fullName evidence="4">Neurochondrin-domain-containing protein</fullName>
    </recommendedName>
</protein>
<dbReference type="InterPro" id="IPR016024">
    <property type="entry name" value="ARM-type_fold"/>
</dbReference>
<accession>A0A9P6UBV1</accession>
<name>A0A9P6UBV1_9FUNG</name>
<dbReference type="EMBL" id="JAAAJB010000055">
    <property type="protein sequence ID" value="KAG0268284.1"/>
    <property type="molecule type" value="Genomic_DNA"/>
</dbReference>